<accession>A0A8K0T025</accession>
<feature type="active site" description="Charge relay system" evidence="6 7">
    <location>
        <position position="183"/>
    </location>
</feature>
<dbReference type="AlphaFoldDB" id="A0A8K0T025"/>
<evidence type="ECO:0000256" key="5">
    <source>
        <dbReference type="ARBA" id="ARBA00022825"/>
    </source>
</evidence>
<dbReference type="PROSITE" id="PS00138">
    <property type="entry name" value="SUBTILASE_SER"/>
    <property type="match status" value="1"/>
</dbReference>
<name>A0A8K0T025_9HYPO</name>
<evidence type="ECO:0000256" key="6">
    <source>
        <dbReference type="PIRSR" id="PIRSR615500-1"/>
    </source>
</evidence>
<dbReference type="InterPro" id="IPR000209">
    <property type="entry name" value="Peptidase_S8/S53_dom"/>
</dbReference>
<evidence type="ECO:0000256" key="4">
    <source>
        <dbReference type="ARBA" id="ARBA00022801"/>
    </source>
</evidence>
<proteinExistence type="inferred from homology"/>
<evidence type="ECO:0000256" key="1">
    <source>
        <dbReference type="ARBA" id="ARBA00011073"/>
    </source>
</evidence>
<feature type="active site" description="Charge relay system" evidence="6 7">
    <location>
        <position position="142"/>
    </location>
</feature>
<dbReference type="Proteomes" id="UP000813444">
    <property type="component" value="Unassembled WGS sequence"/>
</dbReference>
<evidence type="ECO:0000256" key="7">
    <source>
        <dbReference type="PROSITE-ProRule" id="PRU01240"/>
    </source>
</evidence>
<protein>
    <submittedName>
        <fullName evidence="12">Peptidase S8/S53 domain-containing protein</fullName>
    </submittedName>
</protein>
<dbReference type="GO" id="GO:0016020">
    <property type="term" value="C:membrane"/>
    <property type="evidence" value="ECO:0007669"/>
    <property type="project" value="InterPro"/>
</dbReference>
<evidence type="ECO:0000259" key="11">
    <source>
        <dbReference type="Pfam" id="PF06280"/>
    </source>
</evidence>
<organism evidence="12 13">
    <name type="scientific">Stachybotrys elegans</name>
    <dbReference type="NCBI Taxonomy" id="80388"/>
    <lineage>
        <taxon>Eukaryota</taxon>
        <taxon>Fungi</taxon>
        <taxon>Dikarya</taxon>
        <taxon>Ascomycota</taxon>
        <taxon>Pezizomycotina</taxon>
        <taxon>Sordariomycetes</taxon>
        <taxon>Hypocreomycetidae</taxon>
        <taxon>Hypocreales</taxon>
        <taxon>Stachybotryaceae</taxon>
        <taxon>Stachybotrys</taxon>
    </lineage>
</organism>
<gene>
    <name evidence="12" type="ORF">B0I35DRAFT_449800</name>
</gene>
<feature type="chain" id="PRO_5035439292" evidence="9">
    <location>
        <begin position="23"/>
        <end position="750"/>
    </location>
</feature>
<feature type="signal peptide" evidence="9">
    <location>
        <begin position="1"/>
        <end position="22"/>
    </location>
</feature>
<evidence type="ECO:0000256" key="3">
    <source>
        <dbReference type="ARBA" id="ARBA00022729"/>
    </source>
</evidence>
<sequence>MKAFGAFNVLTVCASLFTQCQANLRFVGGKPISTDDLKSKGATNRYILEIDPRYYREFDCHDLFSGLAIETGNDNVDTLRNVDGVVNVWPLSTVPVVKPVLEADNDIPIDQVKNWTVHRWTGVDRLHDKGIRGKGATVAIVDTGIDYTHKAVSLFHQLGCWDPYDEKHYPKRPDDEPMDYYGHGTHVAGIVAGDDENFTGVAPDADLLIFKVFSDSPWDTDEEALVQAFCDAYSAGADVITASIGRPGGFTDNPWALVASRLVDKGVVVTISAGNEGHTGPFYTSTGSNGHGVLSVAAINATGNPNVSMAAENARPMAAYFTSWGPTGELLLKPDIGAPGYGIVSTVLNQSYDTMSGTSMAAPYIAGVAALYIGEHGGRAIHGPGFAKMLWERITSSGRNVAWCADRIRYNRTAPPFQVGTGLVDAWKVVKFDTQVAFESFSLGDTQHFQPRWEANVTNRGNETRTYNFTLDPIAGANIYGEYTGVTSLYDISPLRIVPNVTLPAPVEVMPGQTHRVSFEFELPEGLDDDYLPLYGGKVWVNGDNGEKLSIPYGGAAYDTEKAFDTMFAGDPYIMQLGPGNDEGWRGSFNVEKNREDYMALAARLTYPCTHLRWDIYLNPWQERYWQYPPRVGHMYYVGSATTMRDADVHFYYDGETMDKNDTIAFPLMRVARGYQQYWWFGKLSNGTQIAPGNYSMRFAALRPYGNPEISDHWDVMPNDVPTFEVLPYSHGNETHKNATTSGFRWKIRR</sequence>
<dbReference type="GO" id="GO:0006508">
    <property type="term" value="P:proteolysis"/>
    <property type="evidence" value="ECO:0007669"/>
    <property type="project" value="UniProtKB-KW"/>
</dbReference>
<keyword evidence="2 7" id="KW-0645">Protease</keyword>
<dbReference type="PROSITE" id="PS00136">
    <property type="entry name" value="SUBTILASE_ASP"/>
    <property type="match status" value="1"/>
</dbReference>
<keyword evidence="5 7" id="KW-0720">Serine protease</keyword>
<dbReference type="Pfam" id="PF00082">
    <property type="entry name" value="Peptidase_S8"/>
    <property type="match status" value="1"/>
</dbReference>
<comment type="similarity">
    <text evidence="1 7 8">Belongs to the peptidase S8 family.</text>
</comment>
<comment type="caution">
    <text evidence="12">The sequence shown here is derived from an EMBL/GenBank/DDBJ whole genome shotgun (WGS) entry which is preliminary data.</text>
</comment>
<dbReference type="OrthoDB" id="10256524at2759"/>
<dbReference type="PRINTS" id="PR00723">
    <property type="entry name" value="SUBTILISIN"/>
</dbReference>
<dbReference type="Gene3D" id="3.40.50.200">
    <property type="entry name" value="Peptidase S8/S53 domain"/>
    <property type="match status" value="1"/>
</dbReference>
<dbReference type="InterPro" id="IPR023827">
    <property type="entry name" value="Peptidase_S8_Asp-AS"/>
</dbReference>
<dbReference type="InterPro" id="IPR036852">
    <property type="entry name" value="Peptidase_S8/S53_dom_sf"/>
</dbReference>
<dbReference type="GO" id="GO:0004252">
    <property type="term" value="F:serine-type endopeptidase activity"/>
    <property type="evidence" value="ECO:0007669"/>
    <property type="project" value="UniProtKB-UniRule"/>
</dbReference>
<dbReference type="EMBL" id="JAGPNK010000003">
    <property type="protein sequence ID" value="KAH7325049.1"/>
    <property type="molecule type" value="Genomic_DNA"/>
</dbReference>
<evidence type="ECO:0000256" key="8">
    <source>
        <dbReference type="RuleBase" id="RU003355"/>
    </source>
</evidence>
<evidence type="ECO:0000256" key="9">
    <source>
        <dbReference type="SAM" id="SignalP"/>
    </source>
</evidence>
<dbReference type="PROSITE" id="PS00137">
    <property type="entry name" value="SUBTILASE_HIS"/>
    <property type="match status" value="1"/>
</dbReference>
<evidence type="ECO:0000313" key="13">
    <source>
        <dbReference type="Proteomes" id="UP000813444"/>
    </source>
</evidence>
<evidence type="ECO:0000256" key="2">
    <source>
        <dbReference type="ARBA" id="ARBA00022670"/>
    </source>
</evidence>
<feature type="domain" description="C5a peptidase/Subtilisin-like protease SBT2-like Fn3-like" evidence="11">
    <location>
        <begin position="442"/>
        <end position="553"/>
    </location>
</feature>
<evidence type="ECO:0000259" key="10">
    <source>
        <dbReference type="Pfam" id="PF00082"/>
    </source>
</evidence>
<dbReference type="InterPro" id="IPR015500">
    <property type="entry name" value="Peptidase_S8_subtilisin-rel"/>
</dbReference>
<keyword evidence="13" id="KW-1185">Reference proteome</keyword>
<dbReference type="InterPro" id="IPR050131">
    <property type="entry name" value="Peptidase_S8_subtilisin-like"/>
</dbReference>
<dbReference type="InterPro" id="IPR010435">
    <property type="entry name" value="C5a/SBT2-like_Fn3"/>
</dbReference>
<keyword evidence="3 9" id="KW-0732">Signal</keyword>
<feature type="domain" description="Peptidase S8/S53" evidence="10">
    <location>
        <begin position="133"/>
        <end position="374"/>
    </location>
</feature>
<reference evidence="12" key="1">
    <citation type="journal article" date="2021" name="Nat. Commun.">
        <title>Genetic determinants of endophytism in the Arabidopsis root mycobiome.</title>
        <authorList>
            <person name="Mesny F."/>
            <person name="Miyauchi S."/>
            <person name="Thiergart T."/>
            <person name="Pickel B."/>
            <person name="Atanasova L."/>
            <person name="Karlsson M."/>
            <person name="Huettel B."/>
            <person name="Barry K.W."/>
            <person name="Haridas S."/>
            <person name="Chen C."/>
            <person name="Bauer D."/>
            <person name="Andreopoulos W."/>
            <person name="Pangilinan J."/>
            <person name="LaButti K."/>
            <person name="Riley R."/>
            <person name="Lipzen A."/>
            <person name="Clum A."/>
            <person name="Drula E."/>
            <person name="Henrissat B."/>
            <person name="Kohler A."/>
            <person name="Grigoriev I.V."/>
            <person name="Martin F.M."/>
            <person name="Hacquard S."/>
        </authorList>
    </citation>
    <scope>NUCLEOTIDE SEQUENCE</scope>
    <source>
        <strain evidence="12">MPI-CAGE-CH-0235</strain>
    </source>
</reference>
<dbReference type="PANTHER" id="PTHR43806">
    <property type="entry name" value="PEPTIDASE S8"/>
    <property type="match status" value="1"/>
</dbReference>
<dbReference type="CDD" id="cd07489">
    <property type="entry name" value="Peptidases_S8_5"/>
    <property type="match status" value="1"/>
</dbReference>
<dbReference type="PANTHER" id="PTHR43806:SF11">
    <property type="entry name" value="CEREVISIN-RELATED"/>
    <property type="match status" value="1"/>
</dbReference>
<dbReference type="InterPro" id="IPR034187">
    <property type="entry name" value="Peptidases_S8_5"/>
</dbReference>
<dbReference type="Pfam" id="PF06280">
    <property type="entry name" value="fn3_5"/>
    <property type="match status" value="1"/>
</dbReference>
<keyword evidence="4 7" id="KW-0378">Hydrolase</keyword>
<feature type="active site" description="Charge relay system" evidence="6 7">
    <location>
        <position position="359"/>
    </location>
</feature>
<dbReference type="SUPFAM" id="SSF52743">
    <property type="entry name" value="Subtilisin-like"/>
    <property type="match status" value="1"/>
</dbReference>
<dbReference type="PROSITE" id="PS51892">
    <property type="entry name" value="SUBTILASE"/>
    <property type="match status" value="1"/>
</dbReference>
<dbReference type="InterPro" id="IPR023828">
    <property type="entry name" value="Peptidase_S8_Ser-AS"/>
</dbReference>
<dbReference type="InterPro" id="IPR022398">
    <property type="entry name" value="Peptidase_S8_His-AS"/>
</dbReference>
<evidence type="ECO:0000313" key="12">
    <source>
        <dbReference type="EMBL" id="KAH7325049.1"/>
    </source>
</evidence>